<proteinExistence type="predicted"/>
<dbReference type="AlphaFoldDB" id="A0A811UCU6"/>
<keyword evidence="1" id="KW-1133">Transmembrane helix</keyword>
<keyword evidence="1" id="KW-0812">Transmembrane</keyword>
<organism evidence="2 3">
    <name type="scientific">Ceratitis capitata</name>
    <name type="common">Mediterranean fruit fly</name>
    <name type="synonym">Tephritis capitata</name>
    <dbReference type="NCBI Taxonomy" id="7213"/>
    <lineage>
        <taxon>Eukaryota</taxon>
        <taxon>Metazoa</taxon>
        <taxon>Ecdysozoa</taxon>
        <taxon>Arthropoda</taxon>
        <taxon>Hexapoda</taxon>
        <taxon>Insecta</taxon>
        <taxon>Pterygota</taxon>
        <taxon>Neoptera</taxon>
        <taxon>Endopterygota</taxon>
        <taxon>Diptera</taxon>
        <taxon>Brachycera</taxon>
        <taxon>Muscomorpha</taxon>
        <taxon>Tephritoidea</taxon>
        <taxon>Tephritidae</taxon>
        <taxon>Ceratitis</taxon>
        <taxon>Ceratitis</taxon>
    </lineage>
</organism>
<feature type="transmembrane region" description="Helical" evidence="1">
    <location>
        <begin position="58"/>
        <end position="77"/>
    </location>
</feature>
<evidence type="ECO:0000256" key="1">
    <source>
        <dbReference type="SAM" id="Phobius"/>
    </source>
</evidence>
<protein>
    <submittedName>
        <fullName evidence="2">(Mediterranean fruit fly) hypothetical protein</fullName>
    </submittedName>
</protein>
<keyword evidence="1" id="KW-0472">Membrane</keyword>
<name>A0A811UCU6_CERCA</name>
<keyword evidence="3" id="KW-1185">Reference proteome</keyword>
<dbReference type="Proteomes" id="UP000606786">
    <property type="component" value="Unassembled WGS sequence"/>
</dbReference>
<gene>
    <name evidence="2" type="ORF">CCAP1982_LOCUS4451</name>
</gene>
<accession>A0A811UCU6</accession>
<evidence type="ECO:0000313" key="3">
    <source>
        <dbReference type="Proteomes" id="UP000606786"/>
    </source>
</evidence>
<comment type="caution">
    <text evidence="2">The sequence shown here is derived from an EMBL/GenBank/DDBJ whole genome shotgun (WGS) entry which is preliminary data.</text>
</comment>
<evidence type="ECO:0000313" key="2">
    <source>
        <dbReference type="EMBL" id="CAD6995747.1"/>
    </source>
</evidence>
<sequence>MAEGFWLLAASCWQLLASLQRNFHLIIMPGVRMCVCLLLWFRLSSVQKQESSANVFEISFYLSLCMCGCVFVCELLGMSRSISSGLTPKADKYITFSYFNGNI</sequence>
<reference evidence="2" key="1">
    <citation type="submission" date="2020-11" db="EMBL/GenBank/DDBJ databases">
        <authorList>
            <person name="Whitehead M."/>
        </authorList>
    </citation>
    <scope>NUCLEOTIDE SEQUENCE</scope>
    <source>
        <strain evidence="2">EGII</strain>
    </source>
</reference>
<dbReference type="EMBL" id="CAJHJT010000001">
    <property type="protein sequence ID" value="CAD6995747.1"/>
    <property type="molecule type" value="Genomic_DNA"/>
</dbReference>